<dbReference type="RefSeq" id="WP_058293086.1">
    <property type="nucleotide sequence ID" value="NZ_LN890323.1"/>
</dbReference>
<comment type="caution">
    <text evidence="3">The sequence shown here is derived from an EMBL/GenBank/DDBJ whole genome shotgun (WGS) entry which is preliminary data.</text>
</comment>
<sequence length="303" mass="34490">MEIIDGHIHLIEAMAGYGRRGELRAIGDGKARWASGEIMELIPKGYGEKDFTAQSLLRLMNENNVKKAVLLQGSMYGFQNEYTYEMCKKYPERFAGAFTIDPFAKNKIELLNHFIDDLGCKIMKFEISSGGGLMGYHNKFLIDGNEMEDIWRKASEVNTTVALDIGDYTMESYQPEAIRRVALKYPNVKIVVCHLLAPIKGKEEILKRDLELLNLPNIWFDLAALPAIFSTDIYPFPSAQKSIKIAKDIVGASKLIWGSDAPMTAARDPYKNLINYINEDIFDKEEMKMVFYDNALDVYFNKH</sequence>
<evidence type="ECO:0000259" key="2">
    <source>
        <dbReference type="Pfam" id="PF04909"/>
    </source>
</evidence>
<accession>A0A2A7MC11</accession>
<protein>
    <submittedName>
        <fullName evidence="3">Amidohydrolase</fullName>
    </submittedName>
</protein>
<dbReference type="InterPro" id="IPR032466">
    <property type="entry name" value="Metal_Hydrolase"/>
</dbReference>
<dbReference type="STRING" id="137838.GCA_001458595_00061"/>
<name>A0A2A7MC11_9CLOT</name>
<feature type="domain" description="Amidohydrolase-related" evidence="2">
    <location>
        <begin position="4"/>
        <end position="299"/>
    </location>
</feature>
<dbReference type="EMBL" id="PDCJ01000007">
    <property type="protein sequence ID" value="PEG28881.1"/>
    <property type="molecule type" value="Genomic_DNA"/>
</dbReference>
<dbReference type="Pfam" id="PF04909">
    <property type="entry name" value="Amidohydro_2"/>
    <property type="match status" value="1"/>
</dbReference>
<dbReference type="Gene3D" id="3.20.20.140">
    <property type="entry name" value="Metal-dependent hydrolases"/>
    <property type="match status" value="1"/>
</dbReference>
<dbReference type="Proteomes" id="UP000220840">
    <property type="component" value="Unassembled WGS sequence"/>
</dbReference>
<evidence type="ECO:0000313" key="4">
    <source>
        <dbReference type="Proteomes" id="UP000220840"/>
    </source>
</evidence>
<evidence type="ECO:0000313" key="3">
    <source>
        <dbReference type="EMBL" id="PEG28881.1"/>
    </source>
</evidence>
<dbReference type="SUPFAM" id="SSF51556">
    <property type="entry name" value="Metallo-dependent hydrolases"/>
    <property type="match status" value="1"/>
</dbReference>
<keyword evidence="1" id="KW-0456">Lyase</keyword>
<dbReference type="PANTHER" id="PTHR21240">
    <property type="entry name" value="2-AMINO-3-CARBOXYLMUCONATE-6-SEMIALDEHYDE DECARBOXYLASE"/>
    <property type="match status" value="1"/>
</dbReference>
<dbReference type="InterPro" id="IPR032465">
    <property type="entry name" value="ACMSD"/>
</dbReference>
<reference evidence="3 4" key="1">
    <citation type="submission" date="2017-10" db="EMBL/GenBank/DDBJ databases">
        <title>Effective Description of Clostridium neonatale sp. nov. linked to necrotizing enterocolitis in neonates and a clarification of species assignable to the genus Clostridium (Prazmowski 1880) emend. Lawson and Rainey 2016.</title>
        <authorList>
            <person name="Bernard K."/>
            <person name="Burdz T."/>
            <person name="Wiebe D."/>
            <person name="Balcewich B."/>
            <person name="Alfa M."/>
            <person name="Bernier A.-M."/>
        </authorList>
    </citation>
    <scope>NUCLEOTIDE SEQUENCE [LARGE SCALE GENOMIC DNA]</scope>
    <source>
        <strain evidence="3 4">LCDC99A005</strain>
    </source>
</reference>
<keyword evidence="3" id="KW-0378">Hydrolase</keyword>
<dbReference type="GO" id="GO:0016831">
    <property type="term" value="F:carboxy-lyase activity"/>
    <property type="evidence" value="ECO:0007669"/>
    <property type="project" value="InterPro"/>
</dbReference>
<dbReference type="OrthoDB" id="9771932at2"/>
<dbReference type="AlphaFoldDB" id="A0A2A7MC11"/>
<gene>
    <name evidence="3" type="ORF">CQ394_20685</name>
</gene>
<organism evidence="3 4">
    <name type="scientific">Clostridium neonatale</name>
    <dbReference type="NCBI Taxonomy" id="137838"/>
    <lineage>
        <taxon>Bacteria</taxon>
        <taxon>Bacillati</taxon>
        <taxon>Bacillota</taxon>
        <taxon>Clostridia</taxon>
        <taxon>Eubacteriales</taxon>
        <taxon>Clostridiaceae</taxon>
        <taxon>Clostridium</taxon>
    </lineage>
</organism>
<keyword evidence="4" id="KW-1185">Reference proteome</keyword>
<dbReference type="InterPro" id="IPR006680">
    <property type="entry name" value="Amidohydro-rel"/>
</dbReference>
<evidence type="ECO:0000256" key="1">
    <source>
        <dbReference type="ARBA" id="ARBA00023239"/>
    </source>
</evidence>
<proteinExistence type="predicted"/>
<dbReference type="PANTHER" id="PTHR21240:SF19">
    <property type="entry name" value="CATALYTIC_ HYDROLASE"/>
    <property type="match status" value="1"/>
</dbReference>
<dbReference type="GO" id="GO:0016787">
    <property type="term" value="F:hydrolase activity"/>
    <property type="evidence" value="ECO:0007669"/>
    <property type="project" value="UniProtKB-KW"/>
</dbReference>